<comment type="similarity">
    <text evidence="2">Belongs to the TMEM175 family.</text>
</comment>
<keyword evidence="7" id="KW-0630">Potassium</keyword>
<comment type="caution">
    <text evidence="14">The sequence shown here is derived from an EMBL/GenBank/DDBJ whole genome shotgun (WGS) entry which is preliminary data.</text>
</comment>
<evidence type="ECO:0000256" key="2">
    <source>
        <dbReference type="ARBA" id="ARBA00006920"/>
    </source>
</evidence>
<dbReference type="GO" id="GO:0016020">
    <property type="term" value="C:membrane"/>
    <property type="evidence" value="ECO:0007669"/>
    <property type="project" value="UniProtKB-SubCell"/>
</dbReference>
<feature type="transmembrane region" description="Helical" evidence="13">
    <location>
        <begin position="180"/>
        <end position="206"/>
    </location>
</feature>
<evidence type="ECO:0000256" key="13">
    <source>
        <dbReference type="SAM" id="Phobius"/>
    </source>
</evidence>
<keyword evidence="6" id="KW-0631">Potassium channel</keyword>
<dbReference type="GO" id="GO:0015252">
    <property type="term" value="F:proton channel activity"/>
    <property type="evidence" value="ECO:0007669"/>
    <property type="project" value="InterPro"/>
</dbReference>
<evidence type="ECO:0000256" key="10">
    <source>
        <dbReference type="ARBA" id="ARBA00023136"/>
    </source>
</evidence>
<comment type="subcellular location">
    <subcellularLocation>
        <location evidence="1">Membrane</location>
        <topology evidence="1">Multi-pass membrane protein</topology>
    </subcellularLocation>
</comment>
<keyword evidence="5 13" id="KW-0812">Transmembrane</keyword>
<evidence type="ECO:0000313" key="14">
    <source>
        <dbReference type="EMBL" id="OOQ59579.1"/>
    </source>
</evidence>
<keyword evidence="4" id="KW-0633">Potassium transport</keyword>
<dbReference type="InterPro" id="IPR010617">
    <property type="entry name" value="TMEM175-like"/>
</dbReference>
<organism evidence="14 15">
    <name type="scientific">Mucilaginibacter pedocola</name>
    <dbReference type="NCBI Taxonomy" id="1792845"/>
    <lineage>
        <taxon>Bacteria</taxon>
        <taxon>Pseudomonadati</taxon>
        <taxon>Bacteroidota</taxon>
        <taxon>Sphingobacteriia</taxon>
        <taxon>Sphingobacteriales</taxon>
        <taxon>Sphingobacteriaceae</taxon>
        <taxon>Mucilaginibacter</taxon>
    </lineage>
</organism>
<dbReference type="AlphaFoldDB" id="A0A1S9PF99"/>
<evidence type="ECO:0000256" key="9">
    <source>
        <dbReference type="ARBA" id="ARBA00023065"/>
    </source>
</evidence>
<evidence type="ECO:0000256" key="8">
    <source>
        <dbReference type="ARBA" id="ARBA00022989"/>
    </source>
</evidence>
<dbReference type="OrthoDB" id="7626281at2"/>
<keyword evidence="3" id="KW-0813">Transport</keyword>
<reference evidence="14 15" key="1">
    <citation type="submission" date="2016-07" db="EMBL/GenBank/DDBJ databases">
        <title>Genomic analysis of zinc-resistant bacterium Mucilaginibacter pedocola TBZ30.</title>
        <authorList>
            <person name="Huang J."/>
            <person name="Tang J."/>
        </authorList>
    </citation>
    <scope>NUCLEOTIDE SEQUENCE [LARGE SCALE GENOMIC DNA]</scope>
    <source>
        <strain evidence="14 15">TBZ30</strain>
    </source>
</reference>
<protein>
    <recommendedName>
        <fullName evidence="16">DUF1211 domain-containing membrane protein</fullName>
    </recommendedName>
</protein>
<gene>
    <name evidence="14" type="ORF">BC343_05275</name>
</gene>
<name>A0A1S9PF99_9SPHI</name>
<feature type="transmembrane region" description="Helical" evidence="13">
    <location>
        <begin position="58"/>
        <end position="77"/>
    </location>
</feature>
<dbReference type="Proteomes" id="UP000189739">
    <property type="component" value="Unassembled WGS sequence"/>
</dbReference>
<evidence type="ECO:0000256" key="11">
    <source>
        <dbReference type="ARBA" id="ARBA00023303"/>
    </source>
</evidence>
<evidence type="ECO:0000256" key="4">
    <source>
        <dbReference type="ARBA" id="ARBA00022538"/>
    </source>
</evidence>
<dbReference type="Pfam" id="PF06736">
    <property type="entry name" value="TMEM175"/>
    <property type="match status" value="1"/>
</dbReference>
<evidence type="ECO:0000256" key="1">
    <source>
        <dbReference type="ARBA" id="ARBA00004141"/>
    </source>
</evidence>
<dbReference type="EMBL" id="MBTF01000012">
    <property type="protein sequence ID" value="OOQ59579.1"/>
    <property type="molecule type" value="Genomic_DNA"/>
</dbReference>
<evidence type="ECO:0000256" key="3">
    <source>
        <dbReference type="ARBA" id="ARBA00022448"/>
    </source>
</evidence>
<feature type="transmembrane region" description="Helical" evidence="13">
    <location>
        <begin position="127"/>
        <end position="148"/>
    </location>
</feature>
<keyword evidence="9" id="KW-0406">Ion transport</keyword>
<comment type="catalytic activity">
    <reaction evidence="12">
        <text>K(+)(in) = K(+)(out)</text>
        <dbReference type="Rhea" id="RHEA:29463"/>
        <dbReference type="ChEBI" id="CHEBI:29103"/>
    </reaction>
</comment>
<dbReference type="PANTHER" id="PTHR31462:SF5">
    <property type="entry name" value="ENDOSOMAL_LYSOSOMAL PROTON CHANNEL TMEM175"/>
    <property type="match status" value="1"/>
</dbReference>
<evidence type="ECO:0000256" key="7">
    <source>
        <dbReference type="ARBA" id="ARBA00022958"/>
    </source>
</evidence>
<proteinExistence type="inferred from homology"/>
<keyword evidence="8 13" id="KW-1133">Transmembrane helix</keyword>
<feature type="transmembrane region" description="Helical" evidence="13">
    <location>
        <begin position="18"/>
        <end position="37"/>
    </location>
</feature>
<evidence type="ECO:0008006" key="16">
    <source>
        <dbReference type="Google" id="ProtNLM"/>
    </source>
</evidence>
<evidence type="ECO:0000256" key="5">
    <source>
        <dbReference type="ARBA" id="ARBA00022692"/>
    </source>
</evidence>
<feature type="transmembrane region" description="Helical" evidence="13">
    <location>
        <begin position="93"/>
        <end position="115"/>
    </location>
</feature>
<evidence type="ECO:0000256" key="6">
    <source>
        <dbReference type="ARBA" id="ARBA00022826"/>
    </source>
</evidence>
<keyword evidence="10 13" id="KW-0472">Membrane</keyword>
<accession>A0A1S9PF99</accession>
<evidence type="ECO:0000313" key="15">
    <source>
        <dbReference type="Proteomes" id="UP000189739"/>
    </source>
</evidence>
<sequence>MNIQEEEEIKKEFQLERVILFSDAVFAIIITIMVLEIKLPEGLRHAERSEVQHAIIEVLPRLFGYMTAFFFVGMFWLKHLKMFSYLKDYSKGLIIWNLVFLFFISLFPFGVSAMIESLGPGSAMGLFIYFNVIALSMLGQTMLTGYLVNHADTLCIKPKQLQTNLQWKVQKLNYISIPVLYAYIICCLYFEVPTAFFSLGFLLWAVTNIRARKKFYKAEDDAKPVLNRLFASRKKQPAAPDAAE</sequence>
<keyword evidence="11" id="KW-0407">Ion channel</keyword>
<evidence type="ECO:0000256" key="12">
    <source>
        <dbReference type="ARBA" id="ARBA00034430"/>
    </source>
</evidence>
<dbReference type="PANTHER" id="PTHR31462">
    <property type="entry name" value="ENDOSOMAL/LYSOSOMAL POTASSIUM CHANNEL TMEM175"/>
    <property type="match status" value="1"/>
</dbReference>
<keyword evidence="15" id="KW-1185">Reference proteome</keyword>
<dbReference type="GO" id="GO:0005267">
    <property type="term" value="F:potassium channel activity"/>
    <property type="evidence" value="ECO:0007669"/>
    <property type="project" value="UniProtKB-KW"/>
</dbReference>
<dbReference type="STRING" id="1792845.BC343_05275"/>
<dbReference type="RefSeq" id="WP_078348326.1">
    <property type="nucleotide sequence ID" value="NZ_MBTF01000012.1"/>
</dbReference>